<dbReference type="Pfam" id="PF00924">
    <property type="entry name" value="MS_channel_2nd"/>
    <property type="match status" value="1"/>
</dbReference>
<evidence type="ECO:0000256" key="5">
    <source>
        <dbReference type="ARBA" id="ARBA00022989"/>
    </source>
</evidence>
<dbReference type="Gene3D" id="3.30.1340.30">
    <property type="match status" value="1"/>
</dbReference>
<feature type="transmembrane region" description="Helical" evidence="7">
    <location>
        <begin position="148"/>
        <end position="169"/>
    </location>
</feature>
<protein>
    <recommendedName>
        <fullName evidence="7">Small-conductance mechanosensitive channel</fullName>
    </recommendedName>
</protein>
<dbReference type="InterPro" id="IPR006685">
    <property type="entry name" value="MscS_channel_2nd"/>
</dbReference>
<dbReference type="EMBL" id="JBHLTF010000033">
    <property type="protein sequence ID" value="MFC0718697.1"/>
    <property type="molecule type" value="Genomic_DNA"/>
</dbReference>
<dbReference type="SUPFAM" id="SSF82689">
    <property type="entry name" value="Mechanosensitive channel protein MscS (YggB), C-terminal domain"/>
    <property type="match status" value="1"/>
</dbReference>
<dbReference type="PROSITE" id="PS50914">
    <property type="entry name" value="BON"/>
    <property type="match status" value="1"/>
</dbReference>
<keyword evidence="9" id="KW-0732">Signal</keyword>
<dbReference type="Pfam" id="PF04972">
    <property type="entry name" value="BON"/>
    <property type="match status" value="1"/>
</dbReference>
<evidence type="ECO:0000259" key="10">
    <source>
        <dbReference type="PROSITE" id="PS50914"/>
    </source>
</evidence>
<name>A0ABV6SZ32_9GAMM</name>
<evidence type="ECO:0000256" key="6">
    <source>
        <dbReference type="ARBA" id="ARBA00023136"/>
    </source>
</evidence>
<feature type="region of interest" description="Disordered" evidence="8">
    <location>
        <begin position="410"/>
        <end position="468"/>
    </location>
</feature>
<feature type="chain" id="PRO_5046870160" description="Small-conductance mechanosensitive channel" evidence="9">
    <location>
        <begin position="26"/>
        <end position="468"/>
    </location>
</feature>
<evidence type="ECO:0000256" key="9">
    <source>
        <dbReference type="SAM" id="SignalP"/>
    </source>
</evidence>
<keyword evidence="6 7" id="KW-0472">Membrane</keyword>
<comment type="caution">
    <text evidence="11">The sequence shown here is derived from an EMBL/GenBank/DDBJ whole genome shotgun (WGS) entry which is preliminary data.</text>
</comment>
<dbReference type="InterPro" id="IPR045275">
    <property type="entry name" value="MscS_archaea/bacteria_type"/>
</dbReference>
<keyword evidence="4 7" id="KW-0812">Transmembrane</keyword>
<comment type="subcellular location">
    <subcellularLocation>
        <location evidence="7">Cell inner membrane</location>
        <topology evidence="7">Multi-pass membrane protein</topology>
    </subcellularLocation>
    <subcellularLocation>
        <location evidence="1">Cell membrane</location>
        <topology evidence="1">Multi-pass membrane protein</topology>
    </subcellularLocation>
</comment>
<dbReference type="PANTHER" id="PTHR30221">
    <property type="entry name" value="SMALL-CONDUCTANCE MECHANOSENSITIVE CHANNEL"/>
    <property type="match status" value="1"/>
</dbReference>
<comment type="subunit">
    <text evidence="7">Homoheptamer.</text>
</comment>
<dbReference type="InterPro" id="IPR011014">
    <property type="entry name" value="MscS_channel_TM-2"/>
</dbReference>
<feature type="domain" description="BON" evidence="10">
    <location>
        <begin position="62"/>
        <end position="128"/>
    </location>
</feature>
<keyword evidence="5 7" id="KW-1133">Transmembrane helix</keyword>
<dbReference type="SUPFAM" id="SSF50182">
    <property type="entry name" value="Sm-like ribonucleoproteins"/>
    <property type="match status" value="1"/>
</dbReference>
<evidence type="ECO:0000256" key="2">
    <source>
        <dbReference type="ARBA" id="ARBA00008017"/>
    </source>
</evidence>
<sequence length="468" mass="49444">MRADLARPFAALLLTLVFATGTTHAQEPATPPATAGTDVPVDAAAAESADTAPAPGAESAARDLVESRRLARRLQDTSGLSDVSVTVHDGVAALQGVVLAPEDRERAEQVAAQHPGIERVDNGVTLSTRFTDRVATASDLAVDKVTRLLAALPLLLVAIVVVAPAWAFGKWLGRRLGSRIARRNWQAENPFFANLVQQLVQWLVLLGGVLIALDLLGATALVGAVMGSAGVLGLALGFAFKDIAENYVAGVLLSIRRPFAPGESLRIDDTHEGKVAALTSRATVLVTHDGNRLTLPNALVFKSVVLNFSSNPKRRLEFTIPLDVEESIRRVQELALGAIRSIDGVATDPGPSWTVDAYDASGITLRFYAWVDQRQSDIGKVRSEAIHAVRTCLAGAGVRTPRNIQYTTELVEGPPAPTSSAPIADAGGDAADTSVNHDLDEHLAAEQRAHAHETLLPEEATGAAPPPR</sequence>
<reference evidence="11 12" key="1">
    <citation type="submission" date="2024-09" db="EMBL/GenBank/DDBJ databases">
        <authorList>
            <person name="Sun Q."/>
            <person name="Mori K."/>
        </authorList>
    </citation>
    <scope>NUCLEOTIDE SEQUENCE [LARGE SCALE GENOMIC DNA]</scope>
    <source>
        <strain evidence="11 12">KCTC 52403</strain>
    </source>
</reference>
<evidence type="ECO:0000256" key="3">
    <source>
        <dbReference type="ARBA" id="ARBA00022475"/>
    </source>
</evidence>
<evidence type="ECO:0000256" key="7">
    <source>
        <dbReference type="RuleBase" id="RU369025"/>
    </source>
</evidence>
<evidence type="ECO:0000256" key="4">
    <source>
        <dbReference type="ARBA" id="ARBA00022692"/>
    </source>
</evidence>
<dbReference type="RefSeq" id="WP_189494824.1">
    <property type="nucleotide sequence ID" value="NZ_BMZT01000002.1"/>
</dbReference>
<keyword evidence="3" id="KW-1003">Cell membrane</keyword>
<dbReference type="Gene3D" id="2.30.30.60">
    <property type="match status" value="1"/>
</dbReference>
<dbReference type="Proteomes" id="UP001589898">
    <property type="component" value="Unassembled WGS sequence"/>
</dbReference>
<keyword evidence="7" id="KW-0406">Ion transport</keyword>
<evidence type="ECO:0000313" key="12">
    <source>
        <dbReference type="Proteomes" id="UP001589898"/>
    </source>
</evidence>
<proteinExistence type="inferred from homology"/>
<dbReference type="Gene3D" id="1.10.287.1260">
    <property type="match status" value="1"/>
</dbReference>
<dbReference type="InterPro" id="IPR023408">
    <property type="entry name" value="MscS_beta-dom_sf"/>
</dbReference>
<evidence type="ECO:0000256" key="8">
    <source>
        <dbReference type="SAM" id="MobiDB-lite"/>
    </source>
</evidence>
<keyword evidence="12" id="KW-1185">Reference proteome</keyword>
<feature type="compositionally biased region" description="Basic and acidic residues" evidence="8">
    <location>
        <begin position="435"/>
        <end position="455"/>
    </location>
</feature>
<dbReference type="Gene3D" id="3.30.70.100">
    <property type="match status" value="1"/>
</dbReference>
<dbReference type="InterPro" id="IPR007055">
    <property type="entry name" value="BON_dom"/>
</dbReference>
<accession>A0ABV6SZ32</accession>
<keyword evidence="7" id="KW-0997">Cell inner membrane</keyword>
<keyword evidence="7" id="KW-0813">Transport</keyword>
<feature type="transmembrane region" description="Helical" evidence="7">
    <location>
        <begin position="190"/>
        <end position="213"/>
    </location>
</feature>
<organism evidence="11 12">
    <name type="scientific">Luteimonas padinae</name>
    <dbReference type="NCBI Taxonomy" id="1714359"/>
    <lineage>
        <taxon>Bacteria</taxon>
        <taxon>Pseudomonadati</taxon>
        <taxon>Pseudomonadota</taxon>
        <taxon>Gammaproteobacteria</taxon>
        <taxon>Lysobacterales</taxon>
        <taxon>Lysobacteraceae</taxon>
        <taxon>Luteimonas</taxon>
    </lineage>
</organism>
<keyword evidence="7" id="KW-0407">Ion channel</keyword>
<feature type="signal peptide" evidence="9">
    <location>
        <begin position="1"/>
        <end position="25"/>
    </location>
</feature>
<dbReference type="SUPFAM" id="SSF82861">
    <property type="entry name" value="Mechanosensitive channel protein MscS (YggB), transmembrane region"/>
    <property type="match status" value="1"/>
</dbReference>
<dbReference type="PANTHER" id="PTHR30221:SF1">
    <property type="entry name" value="SMALL-CONDUCTANCE MECHANOSENSITIVE CHANNEL"/>
    <property type="match status" value="1"/>
</dbReference>
<gene>
    <name evidence="11" type="ORF">ACFFFU_13245</name>
</gene>
<dbReference type="InterPro" id="IPR011066">
    <property type="entry name" value="MscS_channel_C_sf"/>
</dbReference>
<comment type="function">
    <text evidence="7">Mechanosensitive channel that participates in the regulation of osmotic pressure changes within the cell, opening in response to stretch forces in the membrane lipid bilayer, without the need for other proteins. Contributes to normal resistance to hypoosmotic shock. Forms an ion channel of 1.0 nanosiemens conductance with a slight preference for anions.</text>
</comment>
<comment type="similarity">
    <text evidence="2 7">Belongs to the MscS (TC 1.A.23) family.</text>
</comment>
<evidence type="ECO:0000256" key="1">
    <source>
        <dbReference type="ARBA" id="ARBA00004651"/>
    </source>
</evidence>
<feature type="transmembrane region" description="Helical" evidence="7">
    <location>
        <begin position="219"/>
        <end position="240"/>
    </location>
</feature>
<dbReference type="InterPro" id="IPR010920">
    <property type="entry name" value="LSM_dom_sf"/>
</dbReference>
<comment type="caution">
    <text evidence="7">Lacks conserved residue(s) required for the propagation of feature annotation.</text>
</comment>
<evidence type="ECO:0000313" key="11">
    <source>
        <dbReference type="EMBL" id="MFC0718697.1"/>
    </source>
</evidence>